<organism evidence="2 3">
    <name type="scientific">Thalassolituus maritimus</name>
    <dbReference type="NCBI Taxonomy" id="484498"/>
    <lineage>
        <taxon>Bacteria</taxon>
        <taxon>Pseudomonadati</taxon>
        <taxon>Pseudomonadota</taxon>
        <taxon>Gammaproteobacteria</taxon>
        <taxon>Oceanospirillales</taxon>
        <taxon>Oceanospirillaceae</taxon>
        <taxon>Thalassolituus</taxon>
    </lineage>
</organism>
<accession>A0A1N7PAT4</accession>
<sequence length="164" mass="18599">MTSEKTTPWYKEPMMLLVIGVPLAAVVWGFIMLSLALDTKDSLVSNSYYKDGMSYTQDLRFHEGARRLNVQADLTFTEDEIIVNATSIADEDPGSLQLQLIHPTLEDRDLTLFLQRTPGGQYVAANELELPQKRVIWLTSPDQEWRVTARTVIENGKKIQTVTQ</sequence>
<dbReference type="Proteomes" id="UP000185639">
    <property type="component" value="Unassembled WGS sequence"/>
</dbReference>
<keyword evidence="1" id="KW-1133">Transmembrane helix</keyword>
<dbReference type="AlphaFoldDB" id="A0A1N7PAT4"/>
<reference evidence="3" key="1">
    <citation type="submission" date="2017-01" db="EMBL/GenBank/DDBJ databases">
        <authorList>
            <person name="Varghese N."/>
            <person name="Submissions S."/>
        </authorList>
    </citation>
    <scope>NUCLEOTIDE SEQUENCE [LARGE SCALE GENOMIC DNA]</scope>
    <source>
        <strain evidence="3">DSM 24913</strain>
    </source>
</reference>
<evidence type="ECO:0000313" key="2">
    <source>
        <dbReference type="EMBL" id="SIT07658.1"/>
    </source>
</evidence>
<dbReference type="STRING" id="484498.SAMN05421686_10959"/>
<proteinExistence type="predicted"/>
<keyword evidence="3" id="KW-1185">Reference proteome</keyword>
<gene>
    <name evidence="2" type="ORF">SAMN05421686_10959</name>
</gene>
<protein>
    <recommendedName>
        <fullName evidence="4">FixH protein</fullName>
    </recommendedName>
</protein>
<evidence type="ECO:0008006" key="4">
    <source>
        <dbReference type="Google" id="ProtNLM"/>
    </source>
</evidence>
<keyword evidence="1" id="KW-0812">Transmembrane</keyword>
<dbReference type="OrthoDB" id="5295180at2"/>
<dbReference type="InterPro" id="IPR008620">
    <property type="entry name" value="FixH"/>
</dbReference>
<dbReference type="Pfam" id="PF05751">
    <property type="entry name" value="FixH"/>
    <property type="match status" value="1"/>
</dbReference>
<dbReference type="EMBL" id="FTOH01000009">
    <property type="protein sequence ID" value="SIT07658.1"/>
    <property type="molecule type" value="Genomic_DNA"/>
</dbReference>
<feature type="transmembrane region" description="Helical" evidence="1">
    <location>
        <begin position="14"/>
        <end position="37"/>
    </location>
</feature>
<keyword evidence="1" id="KW-0472">Membrane</keyword>
<dbReference type="RefSeq" id="WP_076517085.1">
    <property type="nucleotide sequence ID" value="NZ_CAJWBH010000001.1"/>
</dbReference>
<name>A0A1N7PAT4_9GAMM</name>
<evidence type="ECO:0000256" key="1">
    <source>
        <dbReference type="SAM" id="Phobius"/>
    </source>
</evidence>
<evidence type="ECO:0000313" key="3">
    <source>
        <dbReference type="Proteomes" id="UP000185639"/>
    </source>
</evidence>